<dbReference type="RefSeq" id="WP_108684750.1">
    <property type="nucleotide sequence ID" value="NZ_QCYK01000001.1"/>
</dbReference>
<evidence type="ECO:0000256" key="8">
    <source>
        <dbReference type="ARBA" id="ARBA00030686"/>
    </source>
</evidence>
<evidence type="ECO:0000256" key="4">
    <source>
        <dbReference type="ARBA" id="ARBA00015486"/>
    </source>
</evidence>
<feature type="active site" description="Proton acceptor" evidence="10">
    <location>
        <position position="314"/>
    </location>
</feature>
<dbReference type="GO" id="GO:0009236">
    <property type="term" value="P:cobalamin biosynthetic process"/>
    <property type="evidence" value="ECO:0007669"/>
    <property type="project" value="UniProtKB-UniRule"/>
</dbReference>
<proteinExistence type="inferred from homology"/>
<dbReference type="Pfam" id="PF02277">
    <property type="entry name" value="DBI_PRT"/>
    <property type="match status" value="1"/>
</dbReference>
<comment type="pathway">
    <text evidence="1 10">Nucleoside biosynthesis; alpha-ribazole biosynthesis; alpha-ribazole from 5,6-dimethylbenzimidazole: step 1/2.</text>
</comment>
<evidence type="ECO:0000256" key="7">
    <source>
        <dbReference type="ARBA" id="ARBA00022679"/>
    </source>
</evidence>
<comment type="similarity">
    <text evidence="2 10">Belongs to the CobT family.</text>
</comment>
<gene>
    <name evidence="10 11" type="primary">cobT</name>
    <name evidence="11" type="ORF">DCC81_01095</name>
</gene>
<dbReference type="InterPro" id="IPR023195">
    <property type="entry name" value="Nict_dMeBzImd_PRibTrfase_N"/>
</dbReference>
<keyword evidence="12" id="KW-1185">Reference proteome</keyword>
<dbReference type="PANTHER" id="PTHR43463">
    <property type="entry name" value="NICOTINATE-NUCLEOTIDE--DIMETHYLBENZIMIDAZOLE PHOSPHORIBOSYLTRANSFERASE"/>
    <property type="match status" value="1"/>
</dbReference>
<evidence type="ECO:0000313" key="11">
    <source>
        <dbReference type="EMBL" id="PUZ28109.1"/>
    </source>
</evidence>
<evidence type="ECO:0000256" key="10">
    <source>
        <dbReference type="HAMAP-Rule" id="MF_00230"/>
    </source>
</evidence>
<keyword evidence="5 10" id="KW-0169">Cobalamin biosynthesis</keyword>
<dbReference type="InterPro" id="IPR017846">
    <property type="entry name" value="Nict_dMeBzImd_PRibTrfase_bact"/>
</dbReference>
<comment type="catalytic activity">
    <reaction evidence="9 10">
        <text>5,6-dimethylbenzimidazole + nicotinate beta-D-ribonucleotide = alpha-ribazole 5'-phosphate + nicotinate + H(+)</text>
        <dbReference type="Rhea" id="RHEA:11196"/>
        <dbReference type="ChEBI" id="CHEBI:15378"/>
        <dbReference type="ChEBI" id="CHEBI:15890"/>
        <dbReference type="ChEBI" id="CHEBI:32544"/>
        <dbReference type="ChEBI" id="CHEBI:57502"/>
        <dbReference type="ChEBI" id="CHEBI:57918"/>
        <dbReference type="EC" id="2.4.2.21"/>
    </reaction>
</comment>
<evidence type="ECO:0000256" key="1">
    <source>
        <dbReference type="ARBA" id="ARBA00005049"/>
    </source>
</evidence>
<dbReference type="PANTHER" id="PTHR43463:SF1">
    <property type="entry name" value="NICOTINATE-NUCLEOTIDE--DIMETHYLBENZIMIDAZOLE PHOSPHORIBOSYLTRANSFERASE"/>
    <property type="match status" value="1"/>
</dbReference>
<dbReference type="EMBL" id="QCYK01000001">
    <property type="protein sequence ID" value="PUZ28109.1"/>
    <property type="molecule type" value="Genomic_DNA"/>
</dbReference>
<name>A0A2T7BKD9_9BACT</name>
<evidence type="ECO:0000256" key="6">
    <source>
        <dbReference type="ARBA" id="ARBA00022676"/>
    </source>
</evidence>
<comment type="caution">
    <text evidence="11">The sequence shown here is derived from an EMBL/GenBank/DDBJ whole genome shotgun (WGS) entry which is preliminary data.</text>
</comment>
<dbReference type="NCBIfam" id="NF000996">
    <property type="entry name" value="PRK00105.1"/>
    <property type="match status" value="1"/>
</dbReference>
<evidence type="ECO:0000256" key="9">
    <source>
        <dbReference type="ARBA" id="ARBA00047340"/>
    </source>
</evidence>
<dbReference type="NCBIfam" id="TIGR03160">
    <property type="entry name" value="cobT_DBIPRT"/>
    <property type="match status" value="1"/>
</dbReference>
<dbReference type="Gene3D" id="3.40.50.10210">
    <property type="match status" value="1"/>
</dbReference>
<dbReference type="OrthoDB" id="9781491at2"/>
<comment type="function">
    <text evidence="10">Catalyzes the synthesis of alpha-ribazole-5'-phosphate from nicotinate mononucleotide (NAMN) and 5,6-dimethylbenzimidazole (DMB).</text>
</comment>
<keyword evidence="6 10" id="KW-0328">Glycosyltransferase</keyword>
<dbReference type="EC" id="2.4.2.21" evidence="3 10"/>
<accession>A0A2T7BKD9</accession>
<dbReference type="AlphaFoldDB" id="A0A2T7BKD9"/>
<dbReference type="FunFam" id="3.40.50.10210:FF:000001">
    <property type="entry name" value="Nicotinate-nucleotide--dimethylbenzimidazole phosphoribosyltransferase"/>
    <property type="match status" value="1"/>
</dbReference>
<organism evidence="11 12">
    <name type="scientific">Chitinophaga parva</name>
    <dbReference type="NCBI Taxonomy" id="2169414"/>
    <lineage>
        <taxon>Bacteria</taxon>
        <taxon>Pseudomonadati</taxon>
        <taxon>Bacteroidota</taxon>
        <taxon>Chitinophagia</taxon>
        <taxon>Chitinophagales</taxon>
        <taxon>Chitinophagaceae</taxon>
        <taxon>Chitinophaga</taxon>
    </lineage>
</organism>
<evidence type="ECO:0000256" key="2">
    <source>
        <dbReference type="ARBA" id="ARBA00007110"/>
    </source>
</evidence>
<evidence type="ECO:0000256" key="5">
    <source>
        <dbReference type="ARBA" id="ARBA00022573"/>
    </source>
</evidence>
<reference evidence="11 12" key="1">
    <citation type="submission" date="2018-04" db="EMBL/GenBank/DDBJ databases">
        <title>Chitinophaga fuyangensis sp. nov., isolated from soil in a chemical factory.</title>
        <authorList>
            <person name="Chen K."/>
        </authorList>
    </citation>
    <scope>NUCLEOTIDE SEQUENCE [LARGE SCALE GENOMIC DNA]</scope>
    <source>
        <strain evidence="11 12">LY-1</strain>
    </source>
</reference>
<dbReference type="InterPro" id="IPR036087">
    <property type="entry name" value="Nict_dMeBzImd_PRibTrfase_sf"/>
</dbReference>
<keyword evidence="7 10" id="KW-0808">Transferase</keyword>
<dbReference type="UniPathway" id="UPA00061">
    <property type="reaction ID" value="UER00516"/>
</dbReference>
<protein>
    <recommendedName>
        <fullName evidence="4 10">Nicotinate-nucleotide--dimethylbenzimidazole phosphoribosyltransferase</fullName>
        <shortName evidence="10">NN:DBI PRT</shortName>
        <ecNumber evidence="3 10">2.4.2.21</ecNumber>
    </recommendedName>
    <alternativeName>
        <fullName evidence="8 10">N(1)-alpha-phosphoribosyltransferase</fullName>
    </alternativeName>
</protein>
<dbReference type="HAMAP" id="MF_00230">
    <property type="entry name" value="CobT"/>
    <property type="match status" value="1"/>
</dbReference>
<sequence length="350" mass="36245">MLATLRITAPDQSLSAALQQCIDQKTKPLGALGRLEALALQAGLIQQSLHPIVHKPGIIVFAGDHGIAAQGLVNPYPQAVTAQMVYNFLNGGAAINVFCAVHNLALSVVDAGVNHNFTPHSDLVDRKVAMGTQNYLYGKAMTDSACHEALEAGAALVREKQAAGCNTIGFGEMGIGNSAAASLIMHCITGIPLEDCVGAGTGANATQQALKLKTLQHALEKHGVPDDPFDVLATYGGFETVMICGAILQAAALQMMVVIDGFIVTAALLAAHRAHPDVLAYCVFAHSSHEKGHRAMLAYLGAAPLLQLDMRLGEGTGAALAIPLIKSAVGFLNHMATFAQAGVSTSGTTA</sequence>
<dbReference type="GO" id="GO:0008939">
    <property type="term" value="F:nicotinate-nucleotide-dimethylbenzimidazole phosphoribosyltransferase activity"/>
    <property type="evidence" value="ECO:0007669"/>
    <property type="project" value="UniProtKB-UniRule"/>
</dbReference>
<dbReference type="Gene3D" id="1.10.1610.10">
    <property type="match status" value="1"/>
</dbReference>
<dbReference type="InterPro" id="IPR003200">
    <property type="entry name" value="Nict_dMeBzImd_PRibTrfase"/>
</dbReference>
<dbReference type="Proteomes" id="UP000244450">
    <property type="component" value="Unassembled WGS sequence"/>
</dbReference>
<evidence type="ECO:0000256" key="3">
    <source>
        <dbReference type="ARBA" id="ARBA00011991"/>
    </source>
</evidence>
<dbReference type="SUPFAM" id="SSF52733">
    <property type="entry name" value="Nicotinate mononucleotide:5,6-dimethylbenzimidazole phosphoribosyltransferase (CobT)"/>
    <property type="match status" value="1"/>
</dbReference>
<evidence type="ECO:0000313" key="12">
    <source>
        <dbReference type="Proteomes" id="UP000244450"/>
    </source>
</evidence>
<dbReference type="CDD" id="cd02439">
    <property type="entry name" value="DMB-PRT_CobT"/>
    <property type="match status" value="1"/>
</dbReference>